<keyword evidence="3" id="KW-1185">Reference proteome</keyword>
<name>A0ABY7BIS6_9FIRM</name>
<gene>
    <name evidence="2" type="ORF">OTJ99_000128</name>
</gene>
<evidence type="ECO:0000313" key="3">
    <source>
        <dbReference type="Proteomes" id="UP001164745"/>
    </source>
</evidence>
<dbReference type="RefSeq" id="WP_269015458.1">
    <property type="nucleotide sequence ID" value="NZ_CP113864.1"/>
</dbReference>
<accession>A0ABY7BIS6</accession>
<organism evidence="2 3">
    <name type="scientific">Caldicellulosiruptor naganoensis</name>
    <dbReference type="NCBI Taxonomy" id="29324"/>
    <lineage>
        <taxon>Bacteria</taxon>
        <taxon>Bacillati</taxon>
        <taxon>Bacillota</taxon>
        <taxon>Bacillota incertae sedis</taxon>
        <taxon>Caldicellulosiruptorales</taxon>
        <taxon>Caldicellulosiruptoraceae</taxon>
        <taxon>Caldicellulosiruptor</taxon>
    </lineage>
</organism>
<feature type="transmembrane region" description="Helical" evidence="1">
    <location>
        <begin position="23"/>
        <end position="49"/>
    </location>
</feature>
<protein>
    <submittedName>
        <fullName evidence="2">Uncharacterized protein</fullName>
    </submittedName>
</protein>
<evidence type="ECO:0000256" key="1">
    <source>
        <dbReference type="SAM" id="Phobius"/>
    </source>
</evidence>
<reference evidence="2" key="1">
    <citation type="submission" date="2022-12" db="EMBL/GenBank/DDBJ databases">
        <authorList>
            <person name="Bing R.G."/>
            <person name="Willard D.J."/>
            <person name="Manesh M.J.H."/>
            <person name="Laemthong T."/>
            <person name="Crosby J.R."/>
            <person name="Kelly R.M."/>
        </authorList>
    </citation>
    <scope>NUCLEOTIDE SEQUENCE</scope>
    <source>
        <strain evidence="2">DSM 8991</strain>
    </source>
</reference>
<sequence length="69" mass="7674">MTEAADITTLYDAGNRGHLLKEFLAAAIMIIAFLVASCIALYSMGLLVVGEKFMFTMLILFLNTNKELW</sequence>
<proteinExistence type="predicted"/>
<dbReference type="EMBL" id="CP113864">
    <property type="protein sequence ID" value="WAM32763.1"/>
    <property type="molecule type" value="Genomic_DNA"/>
</dbReference>
<dbReference type="Proteomes" id="UP001164745">
    <property type="component" value="Chromosome"/>
</dbReference>
<keyword evidence="1" id="KW-1133">Transmembrane helix</keyword>
<keyword evidence="1" id="KW-0812">Transmembrane</keyword>
<evidence type="ECO:0000313" key="2">
    <source>
        <dbReference type="EMBL" id="WAM32763.1"/>
    </source>
</evidence>
<keyword evidence="1" id="KW-0472">Membrane</keyword>